<feature type="chain" id="PRO_5003121167" description="Bifunctional inhibitor/plant lipid transfer protein/seed storage helical domain-containing protein" evidence="6">
    <location>
        <begin position="21"/>
        <end position="182"/>
    </location>
</feature>
<dbReference type="OMA" id="PTINGCQ"/>
<sequence length="182" mass="18697">MASWAIALALAMLFPAAVLAGDDRSPPDCTAQVSELEPCLEFVKGEERSPSADCCSGLQQIHATKPECLCLLVSSSLGIAAVVPGINATLAQQVPGICNVHVNPSRCSGESFDRSRGNLCSFRSSGDIALLSGSSGTASSPNSGASPEGFMGSSSSVGESSSKAFFVFAFSTPFSVLFFFLA</sequence>
<reference evidence="8 9" key="1">
    <citation type="journal article" date="2011" name="Science">
        <title>The Selaginella genome identifies genetic changes associated with the evolution of vascular plants.</title>
        <authorList>
            <person name="Banks J.A."/>
            <person name="Nishiyama T."/>
            <person name="Hasebe M."/>
            <person name="Bowman J.L."/>
            <person name="Gribskov M."/>
            <person name="dePamphilis C."/>
            <person name="Albert V.A."/>
            <person name="Aono N."/>
            <person name="Aoyama T."/>
            <person name="Ambrose B.A."/>
            <person name="Ashton N.W."/>
            <person name="Axtell M.J."/>
            <person name="Barker E."/>
            <person name="Barker M.S."/>
            <person name="Bennetzen J.L."/>
            <person name="Bonawitz N.D."/>
            <person name="Chapple C."/>
            <person name="Cheng C."/>
            <person name="Correa L.G."/>
            <person name="Dacre M."/>
            <person name="DeBarry J."/>
            <person name="Dreyer I."/>
            <person name="Elias M."/>
            <person name="Engstrom E.M."/>
            <person name="Estelle M."/>
            <person name="Feng L."/>
            <person name="Finet C."/>
            <person name="Floyd S.K."/>
            <person name="Frommer W.B."/>
            <person name="Fujita T."/>
            <person name="Gramzow L."/>
            <person name="Gutensohn M."/>
            <person name="Harholt J."/>
            <person name="Hattori M."/>
            <person name="Heyl A."/>
            <person name="Hirai T."/>
            <person name="Hiwatashi Y."/>
            <person name="Ishikawa M."/>
            <person name="Iwata M."/>
            <person name="Karol K.G."/>
            <person name="Koehler B."/>
            <person name="Kolukisaoglu U."/>
            <person name="Kubo M."/>
            <person name="Kurata T."/>
            <person name="Lalonde S."/>
            <person name="Li K."/>
            <person name="Li Y."/>
            <person name="Litt A."/>
            <person name="Lyons E."/>
            <person name="Manning G."/>
            <person name="Maruyama T."/>
            <person name="Michael T.P."/>
            <person name="Mikami K."/>
            <person name="Miyazaki S."/>
            <person name="Morinaga S."/>
            <person name="Murata T."/>
            <person name="Mueller-Roeber B."/>
            <person name="Nelson D.R."/>
            <person name="Obara M."/>
            <person name="Oguri Y."/>
            <person name="Olmstead R.G."/>
            <person name="Onodera N."/>
            <person name="Petersen B.L."/>
            <person name="Pils B."/>
            <person name="Prigge M."/>
            <person name="Rensing S.A."/>
            <person name="Riano-Pachon D.M."/>
            <person name="Roberts A.W."/>
            <person name="Sato Y."/>
            <person name="Scheller H.V."/>
            <person name="Schulz B."/>
            <person name="Schulz C."/>
            <person name="Shakirov E.V."/>
            <person name="Shibagaki N."/>
            <person name="Shinohara N."/>
            <person name="Shippen D.E."/>
            <person name="Soerensen I."/>
            <person name="Sotooka R."/>
            <person name="Sugimoto N."/>
            <person name="Sugita M."/>
            <person name="Sumikawa N."/>
            <person name="Tanurdzic M."/>
            <person name="Theissen G."/>
            <person name="Ulvskov P."/>
            <person name="Wakazuki S."/>
            <person name="Weng J.K."/>
            <person name="Willats W.W."/>
            <person name="Wipf D."/>
            <person name="Wolf P.G."/>
            <person name="Yang L."/>
            <person name="Zimmer A.D."/>
            <person name="Zhu Q."/>
            <person name="Mitros T."/>
            <person name="Hellsten U."/>
            <person name="Loque D."/>
            <person name="Otillar R."/>
            <person name="Salamov A."/>
            <person name="Schmutz J."/>
            <person name="Shapiro H."/>
            <person name="Lindquist E."/>
            <person name="Lucas S."/>
            <person name="Rokhsar D."/>
            <person name="Grigoriev I.V."/>
        </authorList>
    </citation>
    <scope>NUCLEOTIDE SEQUENCE [LARGE SCALE GENOMIC DNA]</scope>
</reference>
<organism evidence="9">
    <name type="scientific">Selaginella moellendorffii</name>
    <name type="common">Spikemoss</name>
    <dbReference type="NCBI Taxonomy" id="88036"/>
    <lineage>
        <taxon>Eukaryota</taxon>
        <taxon>Viridiplantae</taxon>
        <taxon>Streptophyta</taxon>
        <taxon>Embryophyta</taxon>
        <taxon>Tracheophyta</taxon>
        <taxon>Lycopodiopsida</taxon>
        <taxon>Selaginellales</taxon>
        <taxon>Selaginellaceae</taxon>
        <taxon>Selaginella</taxon>
    </lineage>
</organism>
<dbReference type="Proteomes" id="UP000001514">
    <property type="component" value="Unassembled WGS sequence"/>
</dbReference>
<evidence type="ECO:0000256" key="4">
    <source>
        <dbReference type="ARBA" id="ARBA00023180"/>
    </source>
</evidence>
<dbReference type="GO" id="GO:0006869">
    <property type="term" value="P:lipid transport"/>
    <property type="evidence" value="ECO:0007669"/>
    <property type="project" value="InterPro"/>
</dbReference>
<evidence type="ECO:0000256" key="2">
    <source>
        <dbReference type="ARBA" id="ARBA00022729"/>
    </source>
</evidence>
<dbReference type="SMART" id="SM00499">
    <property type="entry name" value="AAI"/>
    <property type="match status" value="1"/>
</dbReference>
<dbReference type="Pfam" id="PF14368">
    <property type="entry name" value="LTP_2"/>
    <property type="match status" value="1"/>
</dbReference>
<keyword evidence="5" id="KW-0812">Transmembrane</keyword>
<proteinExistence type="inferred from homology"/>
<evidence type="ECO:0000313" key="9">
    <source>
        <dbReference type="Proteomes" id="UP000001514"/>
    </source>
</evidence>
<dbReference type="GO" id="GO:0008289">
    <property type="term" value="F:lipid binding"/>
    <property type="evidence" value="ECO:0007669"/>
    <property type="project" value="InterPro"/>
</dbReference>
<comment type="similarity">
    <text evidence="1">Belongs to the plant LTP family.</text>
</comment>
<dbReference type="KEGG" id="smo:SELMODRAFT_403556"/>
<keyword evidence="5" id="KW-0472">Membrane</keyword>
<dbReference type="Gene3D" id="1.10.110.10">
    <property type="entry name" value="Plant lipid-transfer and hydrophobic proteins"/>
    <property type="match status" value="1"/>
</dbReference>
<keyword evidence="9" id="KW-1185">Reference proteome</keyword>
<feature type="domain" description="Bifunctional inhibitor/plant lipid transfer protein/seed storage helical" evidence="7">
    <location>
        <begin position="29"/>
        <end position="107"/>
    </location>
</feature>
<dbReference type="PRINTS" id="PR00382">
    <property type="entry name" value="LIPIDTRNSFER"/>
</dbReference>
<name>D8QRT0_SELML</name>
<keyword evidence="4" id="KW-0325">Glycoprotein</keyword>
<evidence type="ECO:0000256" key="5">
    <source>
        <dbReference type="SAM" id="Phobius"/>
    </source>
</evidence>
<dbReference type="InterPro" id="IPR036312">
    <property type="entry name" value="Bifun_inhib/LTP/seed_sf"/>
</dbReference>
<evidence type="ECO:0000256" key="1">
    <source>
        <dbReference type="ARBA" id="ARBA00009748"/>
    </source>
</evidence>
<dbReference type="eggNOG" id="ENOG502S0FC">
    <property type="taxonomic scope" value="Eukaryota"/>
</dbReference>
<keyword evidence="2 6" id="KW-0732">Signal</keyword>
<dbReference type="InterPro" id="IPR000528">
    <property type="entry name" value="Plant_nsLTP"/>
</dbReference>
<accession>D8QRT0</accession>
<dbReference type="InterPro" id="IPR043325">
    <property type="entry name" value="LTSS"/>
</dbReference>
<evidence type="ECO:0000259" key="7">
    <source>
        <dbReference type="SMART" id="SM00499"/>
    </source>
</evidence>
<keyword evidence="5" id="KW-1133">Transmembrane helix</keyword>
<dbReference type="AlphaFoldDB" id="D8QRT0"/>
<dbReference type="InParanoid" id="D8QRT0"/>
<protein>
    <recommendedName>
        <fullName evidence="7">Bifunctional inhibitor/plant lipid transfer protein/seed storage helical domain-containing protein</fullName>
    </recommendedName>
</protein>
<gene>
    <name evidence="8" type="ORF">SELMODRAFT_403556</name>
</gene>
<evidence type="ECO:0000313" key="8">
    <source>
        <dbReference type="EMBL" id="EFJ36826.1"/>
    </source>
</evidence>
<dbReference type="EMBL" id="GL377566">
    <property type="protein sequence ID" value="EFJ36826.1"/>
    <property type="molecule type" value="Genomic_DNA"/>
</dbReference>
<evidence type="ECO:0000256" key="3">
    <source>
        <dbReference type="ARBA" id="ARBA00023157"/>
    </source>
</evidence>
<keyword evidence="3" id="KW-1015">Disulfide bond</keyword>
<dbReference type="STRING" id="88036.D8QRT0"/>
<dbReference type="SUPFAM" id="SSF47699">
    <property type="entry name" value="Bifunctional inhibitor/lipid-transfer protein/seed storage 2S albumin"/>
    <property type="match status" value="1"/>
</dbReference>
<dbReference type="Gramene" id="EFJ36826">
    <property type="protein sequence ID" value="EFJ36826"/>
    <property type="gene ID" value="SELMODRAFT_403556"/>
</dbReference>
<dbReference type="InterPro" id="IPR016140">
    <property type="entry name" value="Bifunc_inhib/LTP/seed_store"/>
</dbReference>
<dbReference type="CDD" id="cd00010">
    <property type="entry name" value="AAI_LTSS"/>
    <property type="match status" value="1"/>
</dbReference>
<feature type="transmembrane region" description="Helical" evidence="5">
    <location>
        <begin position="164"/>
        <end position="181"/>
    </location>
</feature>
<evidence type="ECO:0000256" key="6">
    <source>
        <dbReference type="SAM" id="SignalP"/>
    </source>
</evidence>
<feature type="signal peptide" evidence="6">
    <location>
        <begin position="1"/>
        <end position="20"/>
    </location>
</feature>
<dbReference type="FunCoup" id="D8QRT0">
    <property type="interactions" value="4"/>
</dbReference>
<dbReference type="HOGENOM" id="CLU_1638258_0_0_1"/>
<dbReference type="PANTHER" id="PTHR33044">
    <property type="entry name" value="BIFUNCTIONAL INHIBITOR/LIPID-TRANSFER PROTEIN/SEED STORAGE 2S ALBUMIN SUPERFAMILY PROTEIN-RELATED"/>
    <property type="match status" value="1"/>
</dbReference>